<gene>
    <name evidence="3" type="ORF">HKX40_08365</name>
</gene>
<evidence type="ECO:0000313" key="4">
    <source>
        <dbReference type="Proteomes" id="UP000541421"/>
    </source>
</evidence>
<dbReference type="NCBIfam" id="TIGR04393">
    <property type="entry name" value="rpt_T5SS_PEPC"/>
    <property type="match status" value="1"/>
</dbReference>
<dbReference type="AlphaFoldDB" id="A0A7Y4P540"/>
<dbReference type="RefSeq" id="WP_171589130.1">
    <property type="nucleotide sequence ID" value="NZ_JABGBO010000009.1"/>
</dbReference>
<proteinExistence type="predicted"/>
<dbReference type="InterPro" id="IPR011050">
    <property type="entry name" value="Pectin_lyase_fold/virulence"/>
</dbReference>
<dbReference type="InterPro" id="IPR013425">
    <property type="entry name" value="Autotrns_rpt"/>
</dbReference>
<comment type="caution">
    <text evidence="3">The sequence shown here is derived from an EMBL/GenBank/DDBJ whole genome shotgun (WGS) entry which is preliminary data.</text>
</comment>
<dbReference type="EMBL" id="JABGBO010000009">
    <property type="protein sequence ID" value="NOL50146.1"/>
    <property type="molecule type" value="Genomic_DNA"/>
</dbReference>
<evidence type="ECO:0000259" key="2">
    <source>
        <dbReference type="Pfam" id="PF13018"/>
    </source>
</evidence>
<reference evidence="3 4" key="1">
    <citation type="submission" date="2020-05" db="EMBL/GenBank/DDBJ databases">
        <authorList>
            <person name="Niu N."/>
        </authorList>
    </citation>
    <scope>NUCLEOTIDE SEQUENCE [LARGE SCALE GENOMIC DNA]</scope>
    <source>
        <strain evidence="3 4">LMG10982</strain>
    </source>
</reference>
<sequence>MNKIYRVVWNATLGLWQCVSELATAKGKRKSLAGIEAHTEEAKKSIRWFVLTPLVACLALVSGQASAVDTYETISGTKTMTANPIKVGDPVYPNDGAVHYTITSTGVLNATGRNLQITAYAGGVTSSPSDAVVQAVAGSSILVDGGKLQHTGGGWLEIGRTNYGWLTVQNGGTVTTNGTVGIGAWASTTGTDSFVTVTGSGSTLTATQAIAVGDSGNGFNGAGVLNITNGGKVTTGEIYTDNANTYGEVNIDGGTLDITKAGSVFKNFNTLTGTKPDIINIGAGGTTLITSASGDYTQSATAAISGTGALTKEGVGNLILAADNTYVGDTTVKAGTLQLGNGEATGDVASANIILETNTTNLKLSWSSRLP</sequence>
<dbReference type="Pfam" id="PF13018">
    <property type="entry name" value="ESPR"/>
    <property type="match status" value="1"/>
</dbReference>
<evidence type="ECO:0000313" key="3">
    <source>
        <dbReference type="EMBL" id="NOL50146.1"/>
    </source>
</evidence>
<organism evidence="3 4">
    <name type="scientific">Pelistega europaea</name>
    <dbReference type="NCBI Taxonomy" id="106147"/>
    <lineage>
        <taxon>Bacteria</taxon>
        <taxon>Pseudomonadati</taxon>
        <taxon>Pseudomonadota</taxon>
        <taxon>Betaproteobacteria</taxon>
        <taxon>Burkholderiales</taxon>
        <taxon>Alcaligenaceae</taxon>
        <taxon>Pelistega</taxon>
    </lineage>
</organism>
<dbReference type="Pfam" id="PF12951">
    <property type="entry name" value="PATR"/>
    <property type="match status" value="1"/>
</dbReference>
<dbReference type="InterPro" id="IPR030895">
    <property type="entry name" value="T5SS_PEPC_rpt"/>
</dbReference>
<keyword evidence="4" id="KW-1185">Reference proteome</keyword>
<name>A0A7Y4P540_9BURK</name>
<feature type="domain" description="ESPR" evidence="2">
    <location>
        <begin position="1"/>
        <end position="31"/>
    </location>
</feature>
<dbReference type="Proteomes" id="UP000541421">
    <property type="component" value="Unassembled WGS sequence"/>
</dbReference>
<dbReference type="InterPro" id="IPR024973">
    <property type="entry name" value="ESPR"/>
</dbReference>
<dbReference type="NCBIfam" id="TIGR02601">
    <property type="entry name" value="autotrns_rpt"/>
    <property type="match status" value="1"/>
</dbReference>
<keyword evidence="1" id="KW-0732">Signal</keyword>
<accession>A0A7Y4P540</accession>
<evidence type="ECO:0000256" key="1">
    <source>
        <dbReference type="ARBA" id="ARBA00022729"/>
    </source>
</evidence>
<dbReference type="SUPFAM" id="SSF51126">
    <property type="entry name" value="Pectin lyase-like"/>
    <property type="match status" value="1"/>
</dbReference>
<protein>
    <recommendedName>
        <fullName evidence="2">ESPR domain-containing protein</fullName>
    </recommendedName>
</protein>